<sequence length="373" mass="40984">MASTAAPANKAPCPATMAGAAIKAAHAPAEQYQEHFHETFKRLVRITARMFFQSAHVVILDALLTQRCTAQELSAMLHLSQNRIQTEMGALKGLVKIEKDARENKSKAGQMQNIDLFRIDCLNFIVLIRWKVEMLNRQLDSASAEENKKIFRCNRCDNTYTFRGAMFRMTQTGGNYVCPEDETVLDSIVRNDPQPNSERMLSQLKPLLNLLEEVQKMNSWDLDGRLPPTIPNAPSGRYSRGGGFSGIGLSGSSDFSVRVATMEELLAKQASGKKRIHLGIPEYLMPNLSIRLGAPSRTDAGRDGADGSGADSERDLSELLTRAMSTDVRLARARLLGLDPTPAAPYDSYTGFIADTTTDLTFFGSGGSEDSKT</sequence>
<dbReference type="STRING" id="691883.A0A058Z2A0"/>
<dbReference type="PANTHER" id="PTHR13097">
    <property type="entry name" value="TRANSCRIPTION INITIATION FACTOR IIE, ALPHA SUBUNIT"/>
    <property type="match status" value="1"/>
</dbReference>
<keyword evidence="3" id="KW-1185">Reference proteome</keyword>
<proteinExistence type="predicted"/>
<evidence type="ECO:0008006" key="4">
    <source>
        <dbReference type="Google" id="ProtNLM"/>
    </source>
</evidence>
<dbReference type="InterPro" id="IPR039997">
    <property type="entry name" value="TFE"/>
</dbReference>
<accession>A0A058Z2A0</accession>
<dbReference type="GO" id="GO:0005673">
    <property type="term" value="C:transcription factor TFIIE complex"/>
    <property type="evidence" value="ECO:0007669"/>
    <property type="project" value="TreeGrafter"/>
</dbReference>
<evidence type="ECO:0000256" key="1">
    <source>
        <dbReference type="SAM" id="MobiDB-lite"/>
    </source>
</evidence>
<gene>
    <name evidence="2" type="ORF">H696_05188</name>
</gene>
<protein>
    <recommendedName>
        <fullName evidence="4">Transcription initiation factor IIE subunit alpha</fullName>
    </recommendedName>
</protein>
<dbReference type="GeneID" id="20529913"/>
<dbReference type="GO" id="GO:0006367">
    <property type="term" value="P:transcription initiation at RNA polymerase II promoter"/>
    <property type="evidence" value="ECO:0007669"/>
    <property type="project" value="TreeGrafter"/>
</dbReference>
<feature type="region of interest" description="Disordered" evidence="1">
    <location>
        <begin position="294"/>
        <end position="316"/>
    </location>
</feature>
<dbReference type="AlphaFoldDB" id="A0A058Z2A0"/>
<feature type="compositionally biased region" description="Basic and acidic residues" evidence="1">
    <location>
        <begin position="299"/>
        <end position="316"/>
    </location>
</feature>
<organism evidence="2">
    <name type="scientific">Fonticula alba</name>
    <name type="common">Slime mold</name>
    <dbReference type="NCBI Taxonomy" id="691883"/>
    <lineage>
        <taxon>Eukaryota</taxon>
        <taxon>Rotosphaerida</taxon>
        <taxon>Fonticulaceae</taxon>
        <taxon>Fonticula</taxon>
    </lineage>
</organism>
<dbReference type="OrthoDB" id="361102at2759"/>
<dbReference type="EMBL" id="KB932209">
    <property type="protein sequence ID" value="KCV68266.1"/>
    <property type="molecule type" value="Genomic_DNA"/>
</dbReference>
<dbReference type="Proteomes" id="UP000030693">
    <property type="component" value="Unassembled WGS sequence"/>
</dbReference>
<dbReference type="RefSeq" id="XP_009497320.1">
    <property type="nucleotide sequence ID" value="XM_009499045.1"/>
</dbReference>
<evidence type="ECO:0000313" key="3">
    <source>
        <dbReference type="Proteomes" id="UP000030693"/>
    </source>
</evidence>
<name>A0A058Z2A0_FONAL</name>
<dbReference type="PANTHER" id="PTHR13097:SF7">
    <property type="entry name" value="GENERAL TRANSCRIPTION FACTOR IIE SUBUNIT 1"/>
    <property type="match status" value="1"/>
</dbReference>
<evidence type="ECO:0000313" key="2">
    <source>
        <dbReference type="EMBL" id="KCV68266.1"/>
    </source>
</evidence>
<reference evidence="2" key="1">
    <citation type="submission" date="2013-04" db="EMBL/GenBank/DDBJ databases">
        <title>The Genome Sequence of Fonticula alba ATCC 38817.</title>
        <authorList>
            <consortium name="The Broad Institute Genomics Platform"/>
            <person name="Russ C."/>
            <person name="Cuomo C."/>
            <person name="Burger G."/>
            <person name="Gray M.W."/>
            <person name="Holland P.W.H."/>
            <person name="King N."/>
            <person name="Lang F.B.F."/>
            <person name="Roger A.J."/>
            <person name="Ruiz-Trillo I."/>
            <person name="Brown M."/>
            <person name="Walker B."/>
            <person name="Young S."/>
            <person name="Zeng Q."/>
            <person name="Gargeya S."/>
            <person name="Fitzgerald M."/>
            <person name="Haas B."/>
            <person name="Abouelleil A."/>
            <person name="Allen A.W."/>
            <person name="Alvarado L."/>
            <person name="Arachchi H.M."/>
            <person name="Berlin A.M."/>
            <person name="Chapman S.B."/>
            <person name="Gainer-Dewar J."/>
            <person name="Goldberg J."/>
            <person name="Griggs A."/>
            <person name="Gujja S."/>
            <person name="Hansen M."/>
            <person name="Howarth C."/>
            <person name="Imamovic A."/>
            <person name="Ireland A."/>
            <person name="Larimer J."/>
            <person name="McCowan C."/>
            <person name="Murphy C."/>
            <person name="Pearson M."/>
            <person name="Poon T.W."/>
            <person name="Priest M."/>
            <person name="Roberts A."/>
            <person name="Saif S."/>
            <person name="Shea T."/>
            <person name="Sisk P."/>
            <person name="Sykes S."/>
            <person name="Wortman J."/>
            <person name="Nusbaum C."/>
            <person name="Birren B."/>
        </authorList>
    </citation>
    <scope>NUCLEOTIDE SEQUENCE [LARGE SCALE GENOMIC DNA]</scope>
    <source>
        <strain evidence="2">ATCC 38817</strain>
    </source>
</reference>